<dbReference type="PANTHER" id="PTHR43046:SF16">
    <property type="entry name" value="ADP-RIBOSE PYROPHOSPHATASE YJHB-RELATED"/>
    <property type="match status" value="1"/>
</dbReference>
<feature type="domain" description="Nudix hydrolase" evidence="5">
    <location>
        <begin position="19"/>
        <end position="157"/>
    </location>
</feature>
<evidence type="ECO:0000313" key="6">
    <source>
        <dbReference type="EMBL" id="OEU98048.1"/>
    </source>
</evidence>
<accession>A0A1E7K2A1</accession>
<dbReference type="InterPro" id="IPR020476">
    <property type="entry name" value="Nudix_hydrolase"/>
</dbReference>
<dbReference type="EMBL" id="LJGV01000022">
    <property type="protein sequence ID" value="OEU98048.1"/>
    <property type="molecule type" value="Genomic_DNA"/>
</dbReference>
<dbReference type="GO" id="GO:0016787">
    <property type="term" value="F:hydrolase activity"/>
    <property type="evidence" value="ECO:0007669"/>
    <property type="project" value="UniProtKB-KW"/>
</dbReference>
<comment type="similarity">
    <text evidence="2 4">Belongs to the Nudix hydrolase family.</text>
</comment>
<name>A0A1E7K2A1_9ACTN</name>
<evidence type="ECO:0000256" key="3">
    <source>
        <dbReference type="ARBA" id="ARBA00022801"/>
    </source>
</evidence>
<dbReference type="PROSITE" id="PS00893">
    <property type="entry name" value="NUDIX_BOX"/>
    <property type="match status" value="1"/>
</dbReference>
<dbReference type="PANTHER" id="PTHR43046">
    <property type="entry name" value="GDP-MANNOSE MANNOSYL HYDROLASE"/>
    <property type="match status" value="1"/>
</dbReference>
<keyword evidence="3 4" id="KW-0378">Hydrolase</keyword>
<evidence type="ECO:0000256" key="4">
    <source>
        <dbReference type="RuleBase" id="RU003476"/>
    </source>
</evidence>
<gene>
    <name evidence="6" type="ORF">AN217_09640</name>
</gene>
<dbReference type="PATRIC" id="fig|943816.4.peg.1331"/>
<organism evidence="6 7">
    <name type="scientific">Streptomyces qinglanensis</name>
    <dbReference type="NCBI Taxonomy" id="943816"/>
    <lineage>
        <taxon>Bacteria</taxon>
        <taxon>Bacillati</taxon>
        <taxon>Actinomycetota</taxon>
        <taxon>Actinomycetes</taxon>
        <taxon>Kitasatosporales</taxon>
        <taxon>Streptomycetaceae</taxon>
        <taxon>Streptomyces</taxon>
    </lineage>
</organism>
<proteinExistence type="inferred from homology"/>
<dbReference type="AlphaFoldDB" id="A0A1E7K2A1"/>
<dbReference type="Proteomes" id="UP000175829">
    <property type="component" value="Unassembled WGS sequence"/>
</dbReference>
<evidence type="ECO:0000256" key="2">
    <source>
        <dbReference type="ARBA" id="ARBA00005582"/>
    </source>
</evidence>
<sequence length="167" mass="17362">MSPAPPPDEPPALPNAPGSLTLLVAAVLVHDPDTGRVLLLQRGPGASFASGMWDLPGGKAEPGEPVTGTAVRELSEETGLTVRPEQLRLAHLTHGAPRAGLPHGFLSVVFAARSWSGTPGNREPHKHAHVRWADPRALPEPLLPSAATALRGCLDLADGPGIGLHGW</sequence>
<dbReference type="Gene3D" id="3.90.79.10">
    <property type="entry name" value="Nucleoside Triphosphate Pyrophosphohydrolase"/>
    <property type="match status" value="1"/>
</dbReference>
<dbReference type="PRINTS" id="PR00502">
    <property type="entry name" value="NUDIXFAMILY"/>
</dbReference>
<evidence type="ECO:0000259" key="5">
    <source>
        <dbReference type="PROSITE" id="PS51462"/>
    </source>
</evidence>
<dbReference type="PROSITE" id="PS51462">
    <property type="entry name" value="NUDIX"/>
    <property type="match status" value="1"/>
</dbReference>
<dbReference type="InterPro" id="IPR000086">
    <property type="entry name" value="NUDIX_hydrolase_dom"/>
</dbReference>
<protein>
    <submittedName>
        <fullName evidence="6">DNA mismatch repair protein MutT</fullName>
    </submittedName>
</protein>
<dbReference type="Pfam" id="PF00293">
    <property type="entry name" value="NUDIX"/>
    <property type="match status" value="1"/>
</dbReference>
<evidence type="ECO:0000256" key="1">
    <source>
        <dbReference type="ARBA" id="ARBA00001946"/>
    </source>
</evidence>
<comment type="caution">
    <text evidence="6">The sequence shown here is derived from an EMBL/GenBank/DDBJ whole genome shotgun (WGS) entry which is preliminary data.</text>
</comment>
<dbReference type="InterPro" id="IPR015797">
    <property type="entry name" value="NUDIX_hydrolase-like_dom_sf"/>
</dbReference>
<dbReference type="SUPFAM" id="SSF55811">
    <property type="entry name" value="Nudix"/>
    <property type="match status" value="1"/>
</dbReference>
<comment type="cofactor">
    <cofactor evidence="1">
        <name>Mg(2+)</name>
        <dbReference type="ChEBI" id="CHEBI:18420"/>
    </cofactor>
</comment>
<evidence type="ECO:0000313" key="7">
    <source>
        <dbReference type="Proteomes" id="UP000175829"/>
    </source>
</evidence>
<reference evidence="6 7" key="1">
    <citation type="journal article" date="2016" name="Front. Microbiol.">
        <title>Comparative Genomics Analysis of Streptomyces Species Reveals Their Adaptation to the Marine Environment and Their Diversity at the Genomic Level.</title>
        <authorList>
            <person name="Tian X."/>
            <person name="Zhang Z."/>
            <person name="Yang T."/>
            <person name="Chen M."/>
            <person name="Li J."/>
            <person name="Chen F."/>
            <person name="Yang J."/>
            <person name="Li W."/>
            <person name="Zhang B."/>
            <person name="Zhang Z."/>
            <person name="Wu J."/>
            <person name="Zhang C."/>
            <person name="Long L."/>
            <person name="Xiao J."/>
        </authorList>
    </citation>
    <scope>NUCLEOTIDE SEQUENCE [LARGE SCALE GENOMIC DNA]</scope>
    <source>
        <strain evidence="6 7">SCSIO M10379</strain>
    </source>
</reference>
<dbReference type="InterPro" id="IPR020084">
    <property type="entry name" value="NUDIX_hydrolase_CS"/>
</dbReference>
<dbReference type="RefSeq" id="WP_069991385.1">
    <property type="nucleotide sequence ID" value="NZ_LJGV01000022.1"/>
</dbReference>